<dbReference type="SUPFAM" id="SSF63829">
    <property type="entry name" value="Calcium-dependent phosphotriesterase"/>
    <property type="match status" value="1"/>
</dbReference>
<accession>A0A8J1YBH3</accession>
<dbReference type="PANTHER" id="PTHR25462">
    <property type="entry name" value="BONUS, ISOFORM C-RELATED"/>
    <property type="match status" value="1"/>
</dbReference>
<evidence type="ECO:0000256" key="3">
    <source>
        <dbReference type="ARBA" id="ARBA00022771"/>
    </source>
</evidence>
<feature type="compositionally biased region" description="Polar residues" evidence="5">
    <location>
        <begin position="52"/>
        <end position="65"/>
    </location>
</feature>
<dbReference type="InterPro" id="IPR027370">
    <property type="entry name" value="Znf-RING_euk"/>
</dbReference>
<dbReference type="SUPFAM" id="SSF57850">
    <property type="entry name" value="RING/U-box"/>
    <property type="match status" value="1"/>
</dbReference>
<dbReference type="EMBL" id="CAIIXF020000004">
    <property type="protein sequence ID" value="CAH1781835.1"/>
    <property type="molecule type" value="Genomic_DNA"/>
</dbReference>
<keyword evidence="7" id="KW-1185">Reference proteome</keyword>
<dbReference type="CDD" id="cd05819">
    <property type="entry name" value="NHL"/>
    <property type="match status" value="1"/>
</dbReference>
<evidence type="ECO:0000256" key="5">
    <source>
        <dbReference type="SAM" id="MobiDB-lite"/>
    </source>
</evidence>
<organism evidence="6 7">
    <name type="scientific">Owenia fusiformis</name>
    <name type="common">Polychaete worm</name>
    <dbReference type="NCBI Taxonomy" id="6347"/>
    <lineage>
        <taxon>Eukaryota</taxon>
        <taxon>Metazoa</taxon>
        <taxon>Spiralia</taxon>
        <taxon>Lophotrochozoa</taxon>
        <taxon>Annelida</taxon>
        <taxon>Polychaeta</taxon>
        <taxon>Sedentaria</taxon>
        <taxon>Canalipalpata</taxon>
        <taxon>Sabellida</taxon>
        <taxon>Oweniida</taxon>
        <taxon>Oweniidae</taxon>
        <taxon>Owenia</taxon>
    </lineage>
</organism>
<dbReference type="PROSITE" id="PS51125">
    <property type="entry name" value="NHL"/>
    <property type="match status" value="2"/>
</dbReference>
<gene>
    <name evidence="6" type="ORF">OFUS_LOCUS8346</name>
</gene>
<dbReference type="Gene3D" id="4.10.830.40">
    <property type="match status" value="1"/>
</dbReference>
<dbReference type="InterPro" id="IPR001841">
    <property type="entry name" value="Znf_RING"/>
</dbReference>
<dbReference type="Gene3D" id="3.30.160.60">
    <property type="entry name" value="Classic Zinc Finger"/>
    <property type="match status" value="1"/>
</dbReference>
<feature type="compositionally biased region" description="Low complexity" evidence="5">
    <location>
        <begin position="1"/>
        <end position="51"/>
    </location>
</feature>
<proteinExistence type="predicted"/>
<dbReference type="CDD" id="cd19756">
    <property type="entry name" value="Bbox2"/>
    <property type="match status" value="1"/>
</dbReference>
<dbReference type="Pfam" id="PF13445">
    <property type="entry name" value="zf-RING_UBOX"/>
    <property type="match status" value="1"/>
</dbReference>
<dbReference type="InterPro" id="IPR001258">
    <property type="entry name" value="NHL_repeat"/>
</dbReference>
<name>A0A8J1YBH3_OWEFU</name>
<evidence type="ECO:0000313" key="6">
    <source>
        <dbReference type="EMBL" id="CAH1781835.1"/>
    </source>
</evidence>
<feature type="compositionally biased region" description="Polar residues" evidence="5">
    <location>
        <begin position="74"/>
        <end position="90"/>
    </location>
</feature>
<dbReference type="Gene3D" id="3.30.40.10">
    <property type="entry name" value="Zinc/RING finger domain, C3HC4 (zinc finger)"/>
    <property type="match status" value="1"/>
</dbReference>
<dbReference type="InterPro" id="IPR047153">
    <property type="entry name" value="TRIM45/56/19-like"/>
</dbReference>
<dbReference type="PROSITE" id="PS50089">
    <property type="entry name" value="ZF_RING_2"/>
    <property type="match status" value="1"/>
</dbReference>
<dbReference type="Proteomes" id="UP000749559">
    <property type="component" value="Unassembled WGS sequence"/>
</dbReference>
<dbReference type="GO" id="GO:0061630">
    <property type="term" value="F:ubiquitin protein ligase activity"/>
    <property type="evidence" value="ECO:0007669"/>
    <property type="project" value="TreeGrafter"/>
</dbReference>
<dbReference type="Pfam" id="PF01436">
    <property type="entry name" value="NHL"/>
    <property type="match status" value="1"/>
</dbReference>
<keyword evidence="2" id="KW-0677">Repeat</keyword>
<keyword evidence="3" id="KW-0863">Zinc-finger</keyword>
<dbReference type="InterPro" id="IPR011042">
    <property type="entry name" value="6-blade_b-propeller_TolB-like"/>
</dbReference>
<evidence type="ECO:0000256" key="4">
    <source>
        <dbReference type="ARBA" id="ARBA00022833"/>
    </source>
</evidence>
<dbReference type="PANTHER" id="PTHR25462:SF296">
    <property type="entry name" value="MEIOTIC P26, ISOFORM F"/>
    <property type="match status" value="1"/>
</dbReference>
<dbReference type="AlphaFoldDB" id="A0A8J1YBH3"/>
<dbReference type="CDD" id="cd19757">
    <property type="entry name" value="Bbox1"/>
    <property type="match status" value="1"/>
</dbReference>
<comment type="caution">
    <text evidence="6">The sequence shown here is derived from an EMBL/GenBank/DDBJ whole genome shotgun (WGS) entry which is preliminary data.</text>
</comment>
<dbReference type="OrthoDB" id="10039644at2759"/>
<reference evidence="6" key="1">
    <citation type="submission" date="2022-03" db="EMBL/GenBank/DDBJ databases">
        <authorList>
            <person name="Martin C."/>
        </authorList>
    </citation>
    <scope>NUCLEOTIDE SEQUENCE</scope>
</reference>
<protein>
    <submittedName>
        <fullName evidence="6">Uncharacterized protein</fullName>
    </submittedName>
</protein>
<dbReference type="InterPro" id="IPR013083">
    <property type="entry name" value="Znf_RING/FYVE/PHD"/>
</dbReference>
<dbReference type="SUPFAM" id="SSF57845">
    <property type="entry name" value="B-box zinc-binding domain"/>
    <property type="match status" value="1"/>
</dbReference>
<keyword evidence="1" id="KW-0479">Metal-binding</keyword>
<keyword evidence="4" id="KW-0862">Zinc</keyword>
<dbReference type="GO" id="GO:0008270">
    <property type="term" value="F:zinc ion binding"/>
    <property type="evidence" value="ECO:0007669"/>
    <property type="project" value="UniProtKB-KW"/>
</dbReference>
<dbReference type="Gene3D" id="2.120.10.30">
    <property type="entry name" value="TolB, C-terminal domain"/>
    <property type="match status" value="2"/>
</dbReference>
<dbReference type="SMART" id="SM00184">
    <property type="entry name" value="RING"/>
    <property type="match status" value="1"/>
</dbReference>
<evidence type="ECO:0000256" key="1">
    <source>
        <dbReference type="ARBA" id="ARBA00022723"/>
    </source>
</evidence>
<feature type="region of interest" description="Disordered" evidence="5">
    <location>
        <begin position="1"/>
        <end position="90"/>
    </location>
</feature>
<evidence type="ECO:0000256" key="2">
    <source>
        <dbReference type="ARBA" id="ARBA00022737"/>
    </source>
</evidence>
<sequence length="750" mass="83970">MNRQLSSTTGSVNGSTSLLRQTSNPGINGNSNNNKTLSLNRQSSSPSNYSSTGPTFLRQSSNSLKLPNGGIEGSTGSLKRNRPLSTISNGSLKVNGKLELDRSISRTSSYGSEDEEPMCCFCPVCLERYVPNEKHPLLMDCGHSMCSGCFQQKIKTRKGPVGSFPCPECETTIHPKKDGEKTNEYVIQTLEYYEQRRVKHSITYNCILCHRIGKPDQEAVNICLICNERYCEDCTKPHQFSRATQDHEILPLSEYLSGDPRQIYSKFPVYCAVHPDQKQEYFCQNDDCKICICMKCRNSKHHMHHCIEIKEKAGQGRDMLEQLAVATRKRVEHIQETKDMVLDSKTLLMKEHSKAVNVIDEHAEEIIKNVQWQAEVCKEHLKSQVDSNLQGLEDLCETLNTKQTLANNLFEKAVHEFNDNNLVSIVGNMELRKRQLHDWKNRPALVNSVSKIAIKFSPGNLREMINKNFGAVEVTSQAQVTIESEHQVIKPQLVKQVELDHACWGIAKTPAGDLAIAVNDVGVQIFDEELELKSKFQVKKPNDITCLDSGELVVTCSTKANDIKLFKQDGTFVKDICYGVNKPQGLTHHKKVGLIALGRYPEAIYLCTQEGGIKKTVRNGKLSCVNHVAFNPAKNHIVVSDVNNHAVYVMDQEGTIIAQYGGTQGDEENELDGPKGVCVTEDHIIVADNHNHRVVLLSHNGQFVKTLLNKQDGILFPANVAIDRNGDLVVGESHSLSNRKNHLHIFKYIV</sequence>
<evidence type="ECO:0000313" key="7">
    <source>
        <dbReference type="Proteomes" id="UP000749559"/>
    </source>
</evidence>